<dbReference type="Gene3D" id="1.10.10.10">
    <property type="entry name" value="Winged helix-like DNA-binding domain superfamily/Winged helix DNA-binding domain"/>
    <property type="match status" value="1"/>
</dbReference>
<dbReference type="InterPro" id="IPR058163">
    <property type="entry name" value="LysR-type_TF_proteobact-type"/>
</dbReference>
<dbReference type="PANTHER" id="PTHR30537:SF5">
    <property type="entry name" value="HTH-TYPE TRANSCRIPTIONAL ACTIVATOR TTDR-RELATED"/>
    <property type="match status" value="1"/>
</dbReference>
<keyword evidence="8" id="KW-1185">Reference proteome</keyword>
<dbReference type="InterPro" id="IPR036388">
    <property type="entry name" value="WH-like_DNA-bd_sf"/>
</dbReference>
<evidence type="ECO:0000313" key="7">
    <source>
        <dbReference type="EMBL" id="MET3590632.1"/>
    </source>
</evidence>
<protein>
    <submittedName>
        <fullName evidence="7">DNA-binding transcriptional LysR family regulator</fullName>
    </submittedName>
</protein>
<dbReference type="InterPro" id="IPR000847">
    <property type="entry name" value="LysR_HTH_N"/>
</dbReference>
<feature type="domain" description="HTH lysR-type" evidence="6">
    <location>
        <begin position="10"/>
        <end position="65"/>
    </location>
</feature>
<dbReference type="EMBL" id="JBEPLM010000001">
    <property type="protein sequence ID" value="MET3590632.1"/>
    <property type="molecule type" value="Genomic_DNA"/>
</dbReference>
<evidence type="ECO:0000256" key="2">
    <source>
        <dbReference type="ARBA" id="ARBA00023015"/>
    </source>
</evidence>
<dbReference type="InterPro" id="IPR036390">
    <property type="entry name" value="WH_DNA-bd_sf"/>
</dbReference>
<proteinExistence type="inferred from homology"/>
<dbReference type="GO" id="GO:0003677">
    <property type="term" value="F:DNA binding"/>
    <property type="evidence" value="ECO:0007669"/>
    <property type="project" value="UniProtKB-KW"/>
</dbReference>
<dbReference type="Pfam" id="PF03466">
    <property type="entry name" value="LysR_substrate"/>
    <property type="match status" value="1"/>
</dbReference>
<evidence type="ECO:0000256" key="3">
    <source>
        <dbReference type="ARBA" id="ARBA00023125"/>
    </source>
</evidence>
<dbReference type="SUPFAM" id="SSF53850">
    <property type="entry name" value="Periplasmic binding protein-like II"/>
    <property type="match status" value="1"/>
</dbReference>
<evidence type="ECO:0000256" key="5">
    <source>
        <dbReference type="SAM" id="MobiDB-lite"/>
    </source>
</evidence>
<feature type="region of interest" description="Disordered" evidence="5">
    <location>
        <begin position="303"/>
        <end position="334"/>
    </location>
</feature>
<accession>A0ABV2HKE5</accession>
<dbReference type="PROSITE" id="PS50931">
    <property type="entry name" value="HTH_LYSR"/>
    <property type="match status" value="1"/>
</dbReference>
<gene>
    <name evidence="7" type="ORF">ABID26_000011</name>
</gene>
<dbReference type="PANTHER" id="PTHR30537">
    <property type="entry name" value="HTH-TYPE TRANSCRIPTIONAL REGULATOR"/>
    <property type="match status" value="1"/>
</dbReference>
<dbReference type="CDD" id="cd08422">
    <property type="entry name" value="PBP2_CrgA_like"/>
    <property type="match status" value="1"/>
</dbReference>
<comment type="caution">
    <text evidence="7">The sequence shown here is derived from an EMBL/GenBank/DDBJ whole genome shotgun (WGS) entry which is preliminary data.</text>
</comment>
<evidence type="ECO:0000256" key="4">
    <source>
        <dbReference type="ARBA" id="ARBA00023163"/>
    </source>
</evidence>
<comment type="similarity">
    <text evidence="1">Belongs to the LysR transcriptional regulatory family.</text>
</comment>
<dbReference type="Pfam" id="PF00126">
    <property type="entry name" value="HTH_1"/>
    <property type="match status" value="1"/>
</dbReference>
<keyword evidence="4" id="KW-0804">Transcription</keyword>
<sequence length="334" mass="36270">MQQSYEPAALSEMAAFAAIAEARSFTRAAAQVGRDATILSRRLQSLEERLGVRLLHRTTRSVSLTEAGAEFLPRVRAVLASVDEAEAAASAHAAGGPRGLLRLALPGTFGRMWIGPLLPQFLAEFPDVRIEAEFSNRFADLVAENFDIAVRLGSLEDSRLVARKVATRRRLLCAAPSYLARRGRPETPQALLQHSCLGFTGFQTFPAWEMTDREGRRMRVEVSGPLVSDDAEVLVEAAVQGVGLMMSTDWLVGRELADGRLVPVLEDWTLADEGAVYVVMPSAKGQAAKTRAFADWIGKRFAPEPPWRRCNAPPSPLVDEGGPRLTSPPPSGTA</sequence>
<dbReference type="RefSeq" id="WP_292303972.1">
    <property type="nucleotide sequence ID" value="NZ_JBEPLM010000001.1"/>
</dbReference>
<dbReference type="Gene3D" id="3.40.190.290">
    <property type="match status" value="1"/>
</dbReference>
<dbReference type="SUPFAM" id="SSF46785">
    <property type="entry name" value="Winged helix' DNA-binding domain"/>
    <property type="match status" value="1"/>
</dbReference>
<name>A0ABV2HKE5_9HYPH</name>
<evidence type="ECO:0000256" key="1">
    <source>
        <dbReference type="ARBA" id="ARBA00009437"/>
    </source>
</evidence>
<reference evidence="7 8" key="1">
    <citation type="submission" date="2024-06" db="EMBL/GenBank/DDBJ databases">
        <title>Genomic Encyclopedia of Type Strains, Phase IV (KMG-IV): sequencing the most valuable type-strain genomes for metagenomic binning, comparative biology and taxonomic classification.</title>
        <authorList>
            <person name="Goeker M."/>
        </authorList>
    </citation>
    <scope>NUCLEOTIDE SEQUENCE [LARGE SCALE GENOMIC DNA]</scope>
    <source>
        <strain evidence="7 8">DSM 29846</strain>
    </source>
</reference>
<evidence type="ECO:0000259" key="6">
    <source>
        <dbReference type="PROSITE" id="PS50931"/>
    </source>
</evidence>
<keyword evidence="2" id="KW-0805">Transcription regulation</keyword>
<dbReference type="InterPro" id="IPR005119">
    <property type="entry name" value="LysR_subst-bd"/>
</dbReference>
<dbReference type="Proteomes" id="UP001549036">
    <property type="component" value="Unassembled WGS sequence"/>
</dbReference>
<organism evidence="7 8">
    <name type="scientific">Mesorhizobium shonense</name>
    <dbReference type="NCBI Taxonomy" id="1209948"/>
    <lineage>
        <taxon>Bacteria</taxon>
        <taxon>Pseudomonadati</taxon>
        <taxon>Pseudomonadota</taxon>
        <taxon>Alphaproteobacteria</taxon>
        <taxon>Hyphomicrobiales</taxon>
        <taxon>Phyllobacteriaceae</taxon>
        <taxon>Mesorhizobium</taxon>
    </lineage>
</organism>
<keyword evidence="3 7" id="KW-0238">DNA-binding</keyword>
<evidence type="ECO:0000313" key="8">
    <source>
        <dbReference type="Proteomes" id="UP001549036"/>
    </source>
</evidence>